<keyword evidence="3" id="KW-1185">Reference proteome</keyword>
<dbReference type="PANTHER" id="PTHR38011">
    <property type="entry name" value="DIHYDROFOLATE REDUCTASE FAMILY PROTEIN (AFU_ORTHOLOGUE AFUA_8G06820)"/>
    <property type="match status" value="1"/>
</dbReference>
<evidence type="ECO:0000313" key="3">
    <source>
        <dbReference type="Proteomes" id="UP000232883"/>
    </source>
</evidence>
<protein>
    <submittedName>
        <fullName evidence="2">Deaminase</fullName>
    </submittedName>
</protein>
<dbReference type="InterPro" id="IPR002734">
    <property type="entry name" value="RibDG_C"/>
</dbReference>
<dbReference type="Gene3D" id="3.40.430.10">
    <property type="entry name" value="Dihydrofolate Reductase, subunit A"/>
    <property type="match status" value="1"/>
</dbReference>
<dbReference type="Pfam" id="PF01872">
    <property type="entry name" value="RibD_C"/>
    <property type="match status" value="1"/>
</dbReference>
<dbReference type="Proteomes" id="UP000232883">
    <property type="component" value="Chromosome"/>
</dbReference>
<sequence>MRKLKLQVQISVDGFIAGPNGEMDWLIWNWDDALMTYVKELTEPVETILLGRKLAEGFIGAWQSRAENPETADAGAHKMNDSHKIVFSSTLERIEGKNVTLSQGDLVAEVTALKVQTGGDLIAYGGAEFVSSLIKNNLVDDYHLFVNPVALGSGMPIFSNLENRLNLELVKSQAFACGIVVQNYKPATANEG</sequence>
<dbReference type="EMBL" id="CP025096">
    <property type="protein sequence ID" value="AUD04525.1"/>
    <property type="molecule type" value="Genomic_DNA"/>
</dbReference>
<proteinExistence type="predicted"/>
<evidence type="ECO:0000259" key="1">
    <source>
        <dbReference type="Pfam" id="PF01872"/>
    </source>
</evidence>
<organism evidence="2 3">
    <name type="scientific">Spirosoma pollinicola</name>
    <dbReference type="NCBI Taxonomy" id="2057025"/>
    <lineage>
        <taxon>Bacteria</taxon>
        <taxon>Pseudomonadati</taxon>
        <taxon>Bacteroidota</taxon>
        <taxon>Cytophagia</taxon>
        <taxon>Cytophagales</taxon>
        <taxon>Cytophagaceae</taxon>
        <taxon>Spirosoma</taxon>
    </lineage>
</organism>
<dbReference type="SUPFAM" id="SSF53597">
    <property type="entry name" value="Dihydrofolate reductase-like"/>
    <property type="match status" value="1"/>
</dbReference>
<reference evidence="2 3" key="1">
    <citation type="submission" date="2017-11" db="EMBL/GenBank/DDBJ databases">
        <title>Taxonomic description and genome sequences of Spirosoma HA7 sp. nov., isolated from pollen microhabitat of Corylus avellana.</title>
        <authorList>
            <person name="Ambika Manirajan B."/>
            <person name="Suarez C."/>
            <person name="Ratering S."/>
            <person name="Geissler-Plaum R."/>
            <person name="Cardinale M."/>
            <person name="Sylvia S."/>
        </authorList>
    </citation>
    <scope>NUCLEOTIDE SEQUENCE [LARGE SCALE GENOMIC DNA]</scope>
    <source>
        <strain evidence="2 3">HA7</strain>
    </source>
</reference>
<feature type="domain" description="Bacterial bifunctional deaminase-reductase C-terminal" evidence="1">
    <location>
        <begin position="3"/>
        <end position="181"/>
    </location>
</feature>
<evidence type="ECO:0000313" key="2">
    <source>
        <dbReference type="EMBL" id="AUD04525.1"/>
    </source>
</evidence>
<gene>
    <name evidence="2" type="ORF">CWM47_23375</name>
</gene>
<dbReference type="AlphaFoldDB" id="A0A2K8Z3S4"/>
<dbReference type="InterPro" id="IPR024072">
    <property type="entry name" value="DHFR-like_dom_sf"/>
</dbReference>
<dbReference type="InterPro" id="IPR050765">
    <property type="entry name" value="Riboflavin_Biosynth_HTPR"/>
</dbReference>
<accession>A0A2K8Z3S4</accession>
<dbReference type="PANTHER" id="PTHR38011:SF11">
    <property type="entry name" value="2,5-DIAMINO-6-RIBOSYLAMINO-4(3H)-PYRIMIDINONE 5'-PHOSPHATE REDUCTASE"/>
    <property type="match status" value="1"/>
</dbReference>
<dbReference type="RefSeq" id="WP_100990590.1">
    <property type="nucleotide sequence ID" value="NZ_CP025096.1"/>
</dbReference>
<dbReference type="KEGG" id="spir:CWM47_23375"/>
<dbReference type="GO" id="GO:0008703">
    <property type="term" value="F:5-amino-6-(5-phosphoribosylamino)uracil reductase activity"/>
    <property type="evidence" value="ECO:0007669"/>
    <property type="project" value="InterPro"/>
</dbReference>
<dbReference type="GO" id="GO:0009231">
    <property type="term" value="P:riboflavin biosynthetic process"/>
    <property type="evidence" value="ECO:0007669"/>
    <property type="project" value="InterPro"/>
</dbReference>
<dbReference type="OrthoDB" id="195113at2"/>
<name>A0A2K8Z3S4_9BACT</name>